<feature type="compositionally biased region" description="Basic and acidic residues" evidence="1">
    <location>
        <begin position="83"/>
        <end position="96"/>
    </location>
</feature>
<reference evidence="2 3" key="1">
    <citation type="submission" date="2021-06" db="EMBL/GenBank/DDBJ databases">
        <authorList>
            <person name="Kallberg Y."/>
            <person name="Tangrot J."/>
            <person name="Rosling A."/>
        </authorList>
    </citation>
    <scope>NUCLEOTIDE SEQUENCE [LARGE SCALE GENOMIC DNA]</scope>
    <source>
        <strain evidence="2 3">120-4 pot B 10/14</strain>
    </source>
</reference>
<organism evidence="2 3">
    <name type="scientific">Gigaspora margarita</name>
    <dbReference type="NCBI Taxonomy" id="4874"/>
    <lineage>
        <taxon>Eukaryota</taxon>
        <taxon>Fungi</taxon>
        <taxon>Fungi incertae sedis</taxon>
        <taxon>Mucoromycota</taxon>
        <taxon>Glomeromycotina</taxon>
        <taxon>Glomeromycetes</taxon>
        <taxon>Diversisporales</taxon>
        <taxon>Gigasporaceae</taxon>
        <taxon>Gigaspora</taxon>
    </lineage>
</organism>
<feature type="compositionally biased region" description="Basic and acidic residues" evidence="1">
    <location>
        <begin position="36"/>
        <end position="75"/>
    </location>
</feature>
<keyword evidence="3" id="KW-1185">Reference proteome</keyword>
<proteinExistence type="predicted"/>
<feature type="region of interest" description="Disordered" evidence="1">
    <location>
        <begin position="33"/>
        <end position="112"/>
    </location>
</feature>
<name>A0ABM8VZ66_GIGMA</name>
<evidence type="ECO:0000256" key="1">
    <source>
        <dbReference type="SAM" id="MobiDB-lite"/>
    </source>
</evidence>
<evidence type="ECO:0000313" key="2">
    <source>
        <dbReference type="EMBL" id="CAG8483833.1"/>
    </source>
</evidence>
<gene>
    <name evidence="2" type="ORF">GMARGA_LOCUS1375</name>
</gene>
<feature type="non-terminal residue" evidence="2">
    <location>
        <position position="1"/>
    </location>
</feature>
<dbReference type="Proteomes" id="UP000789901">
    <property type="component" value="Unassembled WGS sequence"/>
</dbReference>
<comment type="caution">
    <text evidence="2">The sequence shown here is derived from an EMBL/GenBank/DDBJ whole genome shotgun (WGS) entry which is preliminary data.</text>
</comment>
<evidence type="ECO:0000313" key="3">
    <source>
        <dbReference type="Proteomes" id="UP000789901"/>
    </source>
</evidence>
<protein>
    <submittedName>
        <fullName evidence="2">43910_t:CDS:1</fullName>
    </submittedName>
</protein>
<accession>A0ABM8VZ66</accession>
<sequence length="112" mass="13304">IGKKEKIKKKYYTLDLLEDIAKETFTFLNSIKKKGHSDTEEAERNTIKQEPKLKRKEVIKEKEEEKQHTIKELLKETQGAESTKNKDTKKIRQEDRLEPEDESLLYDLEPTK</sequence>
<dbReference type="EMBL" id="CAJVQB010000353">
    <property type="protein sequence ID" value="CAG8483833.1"/>
    <property type="molecule type" value="Genomic_DNA"/>
</dbReference>